<dbReference type="SUPFAM" id="SSF56219">
    <property type="entry name" value="DNase I-like"/>
    <property type="match status" value="1"/>
</dbReference>
<sequence>MHIILISESWLKPSLLLMLVSLSGYKILRNDRINKGGGGVAIYYTGKPEFIIIELTNPTNKVLLAVVYRPPKAAYLYDFEEALLMPWHEINTIDTVDEKISHFSHMISDLYNRMVPLRTRHVTKPPALWLTNDIVQLMRKFDNAYSRHKRDI</sequence>
<name>A0ABQ9H9E8_9NEOP</name>
<evidence type="ECO:0000313" key="2">
    <source>
        <dbReference type="EMBL" id="KAJ8880855.1"/>
    </source>
</evidence>
<reference evidence="2 3" key="1">
    <citation type="submission" date="2023-02" db="EMBL/GenBank/DDBJ databases">
        <title>LHISI_Scaffold_Assembly.</title>
        <authorList>
            <person name="Stuart O.P."/>
            <person name="Cleave R."/>
            <person name="Magrath M.J.L."/>
            <person name="Mikheyev A.S."/>
        </authorList>
    </citation>
    <scope>NUCLEOTIDE SEQUENCE [LARGE SCALE GENOMIC DNA]</scope>
    <source>
        <strain evidence="2">Daus_M_001</strain>
        <tissue evidence="2">Leg muscle</tissue>
    </source>
</reference>
<keyword evidence="1" id="KW-0732">Signal</keyword>
<dbReference type="Gene3D" id="3.60.10.10">
    <property type="entry name" value="Endonuclease/exonuclease/phosphatase"/>
    <property type="match status" value="1"/>
</dbReference>
<comment type="caution">
    <text evidence="2">The sequence shown here is derived from an EMBL/GenBank/DDBJ whole genome shotgun (WGS) entry which is preliminary data.</text>
</comment>
<dbReference type="PANTHER" id="PTHR47510">
    <property type="entry name" value="REVERSE TRANSCRIPTASE DOMAIN-CONTAINING PROTEIN"/>
    <property type="match status" value="1"/>
</dbReference>
<gene>
    <name evidence="2" type="ORF">PR048_017327</name>
</gene>
<organism evidence="2 3">
    <name type="scientific">Dryococelus australis</name>
    <dbReference type="NCBI Taxonomy" id="614101"/>
    <lineage>
        <taxon>Eukaryota</taxon>
        <taxon>Metazoa</taxon>
        <taxon>Ecdysozoa</taxon>
        <taxon>Arthropoda</taxon>
        <taxon>Hexapoda</taxon>
        <taxon>Insecta</taxon>
        <taxon>Pterygota</taxon>
        <taxon>Neoptera</taxon>
        <taxon>Polyneoptera</taxon>
        <taxon>Phasmatodea</taxon>
        <taxon>Verophasmatodea</taxon>
        <taxon>Anareolatae</taxon>
        <taxon>Phasmatidae</taxon>
        <taxon>Eurycanthinae</taxon>
        <taxon>Dryococelus</taxon>
    </lineage>
</organism>
<dbReference type="EMBL" id="JARBHB010000006">
    <property type="protein sequence ID" value="KAJ8880855.1"/>
    <property type="molecule type" value="Genomic_DNA"/>
</dbReference>
<feature type="chain" id="PRO_5046419272" evidence="1">
    <location>
        <begin position="17"/>
        <end position="152"/>
    </location>
</feature>
<dbReference type="InterPro" id="IPR036691">
    <property type="entry name" value="Endo/exonu/phosph_ase_sf"/>
</dbReference>
<accession>A0ABQ9H9E8</accession>
<evidence type="ECO:0000313" key="3">
    <source>
        <dbReference type="Proteomes" id="UP001159363"/>
    </source>
</evidence>
<dbReference type="PANTHER" id="PTHR47510:SF3">
    <property type="entry name" value="ENDO_EXONUCLEASE_PHOSPHATASE DOMAIN-CONTAINING PROTEIN"/>
    <property type="match status" value="1"/>
</dbReference>
<feature type="signal peptide" evidence="1">
    <location>
        <begin position="1"/>
        <end position="16"/>
    </location>
</feature>
<keyword evidence="3" id="KW-1185">Reference proteome</keyword>
<protein>
    <submittedName>
        <fullName evidence="2">Uncharacterized protein</fullName>
    </submittedName>
</protein>
<dbReference type="Proteomes" id="UP001159363">
    <property type="component" value="Chromosome 5"/>
</dbReference>
<proteinExistence type="predicted"/>
<evidence type="ECO:0000256" key="1">
    <source>
        <dbReference type="SAM" id="SignalP"/>
    </source>
</evidence>